<name>Q5I717_DICNO</name>
<gene>
    <name evidence="1" type="primary">orf67</name>
</gene>
<organism evidence="1">
    <name type="scientific">Dichelobacter nodosus</name>
    <name type="common">Bacteroides nodosus</name>
    <dbReference type="NCBI Taxonomy" id="870"/>
    <lineage>
        <taxon>Bacteria</taxon>
        <taxon>Pseudomonadati</taxon>
        <taxon>Pseudomonadota</taxon>
        <taxon>Gammaproteobacteria</taxon>
        <taxon>Cardiobacteriales</taxon>
        <taxon>Cardiobacteriaceae</taxon>
        <taxon>Dichelobacter</taxon>
    </lineage>
</organism>
<dbReference type="EMBL" id="AY847513">
    <property type="protein sequence ID" value="AAW31818.1"/>
    <property type="molecule type" value="Genomic_DNA"/>
</dbReference>
<accession>Q5I717</accession>
<proteinExistence type="predicted"/>
<protein>
    <submittedName>
        <fullName evidence="1">Orf67</fullName>
    </submittedName>
</protein>
<sequence length="67" mass="7762">MMMLLHQGRVISSYILLKHDWLLRDDRNNTAHLFRHRQLIAGRMNQTETVSFLTCALSKSSGNSVTF</sequence>
<dbReference type="AlphaFoldDB" id="Q5I717"/>
<evidence type="ECO:0000313" key="1">
    <source>
        <dbReference type="EMBL" id="AAW31818.1"/>
    </source>
</evidence>
<reference evidence="1" key="1">
    <citation type="journal article" date="2009" name="Anaerobe">
        <title>The intD mobile genetic element from Dichelobacter nodosus, the causative agent of ovine footrot, is associated with the benign phenotype.</title>
        <authorList>
            <person name="Tanjung L.R."/>
            <person name="Whittle G."/>
            <person name="Shaw B.E."/>
            <person name="Bloomfield G.A."/>
            <person name="Katz M.E."/>
            <person name="Cheetham B.F."/>
        </authorList>
    </citation>
    <scope>NUCLEOTIDE SEQUENCE</scope>
    <source>
        <strain evidence="1">C305-1</strain>
    </source>
</reference>